<dbReference type="Pfam" id="PF05567">
    <property type="entry name" value="T4P_PilY1"/>
    <property type="match status" value="1"/>
</dbReference>
<evidence type="ECO:0000256" key="2">
    <source>
        <dbReference type="ARBA" id="ARBA00022837"/>
    </source>
</evidence>
<name>A0ABQ6T4C4_9GAMM</name>
<dbReference type="EMBL" id="VYKI01000003">
    <property type="protein sequence ID" value="KAA9003538.1"/>
    <property type="molecule type" value="Genomic_DNA"/>
</dbReference>
<dbReference type="InterPro" id="IPR008707">
    <property type="entry name" value="B-propeller_PilY1"/>
</dbReference>
<accession>A0ABQ6T4C4</accession>
<comment type="caution">
    <text evidence="4">The sequence shown here is derived from an EMBL/GenBank/DDBJ whole genome shotgun (WGS) entry which is preliminary data.</text>
</comment>
<proteinExistence type="predicted"/>
<protein>
    <submittedName>
        <fullName evidence="4">Pilus assembly protein PilC</fullName>
    </submittedName>
</protein>
<gene>
    <name evidence="4" type="ORF">FJU31_04380</name>
</gene>
<feature type="domain" description="PilY1 beta-propeller" evidence="3">
    <location>
        <begin position="998"/>
        <end position="1348"/>
    </location>
</feature>
<dbReference type="Proteomes" id="UP000326367">
    <property type="component" value="Unassembled WGS sequence"/>
</dbReference>
<dbReference type="RefSeq" id="WP_150453640.1">
    <property type="nucleotide sequence ID" value="NZ_VYKI01000003.1"/>
</dbReference>
<reference evidence="4 5" key="1">
    <citation type="journal article" date="2020" name="Antonie Van Leeuwenhoek">
        <title>Stenotrophomonas cyclobalanopsidis sp. nov., isolated from the leaf spot disease of Cyclobalanopsis patelliformis.</title>
        <authorList>
            <person name="Bian D.R."/>
            <person name="Xue H."/>
            <person name="Piao C.G."/>
            <person name="Li Y."/>
        </authorList>
    </citation>
    <scope>NUCLEOTIDE SEQUENCE [LARGE SCALE GENOMIC DNA]</scope>
    <source>
        <strain evidence="4 5">TPQG1-4</strain>
    </source>
</reference>
<evidence type="ECO:0000259" key="3">
    <source>
        <dbReference type="Pfam" id="PF05567"/>
    </source>
</evidence>
<keyword evidence="1" id="KW-0479">Metal-binding</keyword>
<organism evidence="4 5">
    <name type="scientific">Stenotrophomonas cyclobalanopsidis</name>
    <dbReference type="NCBI Taxonomy" id="2771362"/>
    <lineage>
        <taxon>Bacteria</taxon>
        <taxon>Pseudomonadati</taxon>
        <taxon>Pseudomonadota</taxon>
        <taxon>Gammaproteobacteria</taxon>
        <taxon>Lysobacterales</taxon>
        <taxon>Lysobacteraceae</taxon>
        <taxon>Stenotrophomonas</taxon>
    </lineage>
</organism>
<evidence type="ECO:0000256" key="1">
    <source>
        <dbReference type="ARBA" id="ARBA00022723"/>
    </source>
</evidence>
<keyword evidence="2" id="KW-0106">Calcium</keyword>
<keyword evidence="5" id="KW-1185">Reference proteome</keyword>
<sequence>MNNDQRFLRLRPSTWLKGGAGLAVLAGLAALIIPLHAALGDYDIAQEPLYTKQSQPPLMMMVMSRDEQLFNKAYSDYSDLNEDGTLDTTYLDTFEYGGYFDSNLCYAYASGVFKASAAAGGANKHSCSSAWSGNFLNWITMSRLDVMRSVLYGGQRSTDDANKTVIERAQIPNDLHAWVKVYSGSDIGSFAPLSGTQSFCNATISASGAPLMRVASGNWSEWASTAARQCDANRSGDGAADIPKNPVDYTVRAEVCGSTTAALRESYCRKYSDGTTDRYKPAGVLQTYGESGRLRFGLISGTYANPRDGGVLRRNIGKIAGNGTSFCATGDEINLSTGQFCNALNSGNEGVINTISNFRIDQWNWNSNWTDCNTYGILNRQGQNGNGNLTDPGTGGQKCSAWGNPLAEMYAEALRYVTGGTKVYGDSGDLGGLPTNVTWQDPYRLPANGGNSYCATCNILVLSSGLPSFDSDDIGAVTNLTSATAATDAVGVAEGIAGKTYMVGRVGDTPRGTSLNTHEDICQGQTVTSLSKARGICPDIPSMEGSYMIAGLAKAAAETDMRPGVQSKPSSYKLTATTYTVAMAENLPQFEIAVGNSKIGLAPLCQANNTGSATQTSSGWRSCFLGAVGIGTKTANSTGGGLVYGRPYRADAKAGSFSLVWEDSLWGNDHDNDVVAMLSYCVGSTCMDNGGINNICWRADTSKSVSAANNAAICNTTGLISTPAEDEVVIRIENLSAYAGNAMLTGYTITGSNAASTVQRLALRPGGSDNSVLSNTNNFPSNWQKPVVIKYKASTTAAGQLQSPLWYAAKYGKPAGGKAWDSKVKGVPDNYFLARNPTKLKQALEEIFDSAAEGDAPVGGSGSGARISTGSFTVASHFRVPSGSNDWTGDVIGTEVTSTGVDGKELWKASSRITSSTRRIFMAKTPTSTDSNGQVTAASVAEFLASNLAGTTDNAKVETLGLSSTALPAWYSKKTPGDLVNYLRGSAISGFRTRSSPLGDIVNSTTEVVSNRDDFGYASWSTSATTWKKTLGASYATFLTAKRAAGGPPTMVYVGANDGMLHGFNASDTTSAGNEELAFVPSTSLQHIAELANPQYGHRYYVDGPLTSADAYDGTNWRTVLVGTTGGGGSSVAPSSGRTSNGSVFALDIGSPTTFGASNVLWEVSGKTESDLGFVLGKPVVVPATGTSAGGQPRFVALFGNGVNSTSGKAVLFVVDISSGKVLRRITPTGSGYAVRNGLINLAPVALKNNDGITDTVYGGDMQGNLWKFDLSDTNINNWTVALSGAPLFTAVRDNKPQPIMSGIEATRGPSGGVNVYFGTGQYFAADDNAVSSSSPVQSLYGIWDNLSTAVSGRSALQAQTVTTTTANAGYSGRAVSRTEFVYGDVRGWYVDLVVGNTIEGERFVGNPTIQNGTVFFTTYVPGTAICGSGGGVNWMYGLNLLTGGGAMSGLTTSINGQSVCSGNCGAVALNKGGSTGQGPPVKDSNIFVPKLTPCDPTKATCTVQQLLDAEACTFVLRAQGADAMYMPRPCGRQSWRQIR</sequence>
<evidence type="ECO:0000313" key="5">
    <source>
        <dbReference type="Proteomes" id="UP000326367"/>
    </source>
</evidence>
<evidence type="ECO:0000313" key="4">
    <source>
        <dbReference type="EMBL" id="KAA9003538.1"/>
    </source>
</evidence>